<dbReference type="Pfam" id="PF00326">
    <property type="entry name" value="Peptidase_S9"/>
    <property type="match status" value="1"/>
</dbReference>
<evidence type="ECO:0000313" key="2">
    <source>
        <dbReference type="EMBL" id="GFO08798.1"/>
    </source>
</evidence>
<dbReference type="InterPro" id="IPR001375">
    <property type="entry name" value="Peptidase_S9_cat"/>
</dbReference>
<dbReference type="PANTHER" id="PTHR11731:SF193">
    <property type="entry name" value="DIPEPTIDYL PEPTIDASE 9"/>
    <property type="match status" value="1"/>
</dbReference>
<gene>
    <name evidence="2" type="ORF">PoB_003530300</name>
</gene>
<keyword evidence="3" id="KW-1185">Reference proteome</keyword>
<dbReference type="GO" id="GO:0008236">
    <property type="term" value="F:serine-type peptidase activity"/>
    <property type="evidence" value="ECO:0007669"/>
    <property type="project" value="InterPro"/>
</dbReference>
<dbReference type="SUPFAM" id="SSF53474">
    <property type="entry name" value="alpha/beta-Hydrolases"/>
    <property type="match status" value="1"/>
</dbReference>
<dbReference type="AlphaFoldDB" id="A0AAV4ANB0"/>
<dbReference type="InterPro" id="IPR029058">
    <property type="entry name" value="AB_hydrolase_fold"/>
</dbReference>
<sequence length="185" mass="20759">MSYKPPVLFEYPSRTGHQAHGLYFPPTGLEPNKRYPTVLFVYGGPCVQMVSNCFKGQKFLRLHTLAADGYAVVVIDGRGSTNRGLKFESILKNKLGTVEIDDQVEGLLWLASQTQFIDMSRVAIYGWSYGGYLSLMGLMQRPDIFKVRAAAKSLCDTLTPDPQYACFIPRSPLYPNSDYKVPTHH</sequence>
<dbReference type="GO" id="GO:0006508">
    <property type="term" value="P:proteolysis"/>
    <property type="evidence" value="ECO:0007669"/>
    <property type="project" value="InterPro"/>
</dbReference>
<dbReference type="InterPro" id="IPR050278">
    <property type="entry name" value="Serine_Prot_S9B/DPPIV"/>
</dbReference>
<dbReference type="EMBL" id="BLXT01004001">
    <property type="protein sequence ID" value="GFO08798.1"/>
    <property type="molecule type" value="Genomic_DNA"/>
</dbReference>
<accession>A0AAV4ANB0</accession>
<evidence type="ECO:0000313" key="3">
    <source>
        <dbReference type="Proteomes" id="UP000735302"/>
    </source>
</evidence>
<dbReference type="Gene3D" id="3.40.50.1820">
    <property type="entry name" value="alpha/beta hydrolase"/>
    <property type="match status" value="1"/>
</dbReference>
<evidence type="ECO:0000259" key="1">
    <source>
        <dbReference type="Pfam" id="PF00326"/>
    </source>
</evidence>
<proteinExistence type="predicted"/>
<dbReference type="PANTHER" id="PTHR11731">
    <property type="entry name" value="PROTEASE FAMILY S9B,C DIPEPTIDYL-PEPTIDASE IV-RELATED"/>
    <property type="match status" value="1"/>
</dbReference>
<reference evidence="2 3" key="1">
    <citation type="journal article" date="2021" name="Elife">
        <title>Chloroplast acquisition without the gene transfer in kleptoplastic sea slugs, Plakobranchus ocellatus.</title>
        <authorList>
            <person name="Maeda T."/>
            <person name="Takahashi S."/>
            <person name="Yoshida T."/>
            <person name="Shimamura S."/>
            <person name="Takaki Y."/>
            <person name="Nagai Y."/>
            <person name="Toyoda A."/>
            <person name="Suzuki Y."/>
            <person name="Arimoto A."/>
            <person name="Ishii H."/>
            <person name="Satoh N."/>
            <person name="Nishiyama T."/>
            <person name="Hasebe M."/>
            <person name="Maruyama T."/>
            <person name="Minagawa J."/>
            <person name="Obokata J."/>
            <person name="Shigenobu S."/>
        </authorList>
    </citation>
    <scope>NUCLEOTIDE SEQUENCE [LARGE SCALE GENOMIC DNA]</scope>
</reference>
<comment type="caution">
    <text evidence="2">The sequence shown here is derived from an EMBL/GenBank/DDBJ whole genome shotgun (WGS) entry which is preliminary data.</text>
</comment>
<dbReference type="Proteomes" id="UP000735302">
    <property type="component" value="Unassembled WGS sequence"/>
</dbReference>
<organism evidence="2 3">
    <name type="scientific">Plakobranchus ocellatus</name>
    <dbReference type="NCBI Taxonomy" id="259542"/>
    <lineage>
        <taxon>Eukaryota</taxon>
        <taxon>Metazoa</taxon>
        <taxon>Spiralia</taxon>
        <taxon>Lophotrochozoa</taxon>
        <taxon>Mollusca</taxon>
        <taxon>Gastropoda</taxon>
        <taxon>Heterobranchia</taxon>
        <taxon>Euthyneura</taxon>
        <taxon>Panpulmonata</taxon>
        <taxon>Sacoglossa</taxon>
        <taxon>Placobranchoidea</taxon>
        <taxon>Plakobranchidae</taxon>
        <taxon>Plakobranchus</taxon>
    </lineage>
</organism>
<name>A0AAV4ANB0_9GAST</name>
<feature type="domain" description="Peptidase S9 prolyl oligopeptidase catalytic" evidence="1">
    <location>
        <begin position="61"/>
        <end position="161"/>
    </location>
</feature>
<dbReference type="GO" id="GO:0008239">
    <property type="term" value="F:dipeptidyl-peptidase activity"/>
    <property type="evidence" value="ECO:0007669"/>
    <property type="project" value="TreeGrafter"/>
</dbReference>
<protein>
    <submittedName>
        <fullName evidence="2">Dipeptidyl peptidase 9</fullName>
    </submittedName>
</protein>